<reference evidence="2 3" key="1">
    <citation type="submission" date="2014-04" db="EMBL/GenBank/DDBJ databases">
        <authorList>
            <consortium name="DOE Joint Genome Institute"/>
            <person name="Kuo A."/>
            <person name="Kohler A."/>
            <person name="Nagy L.G."/>
            <person name="Floudas D."/>
            <person name="Copeland A."/>
            <person name="Barry K.W."/>
            <person name="Cichocki N."/>
            <person name="Veneault-Fourrey C."/>
            <person name="LaButti K."/>
            <person name="Lindquist E.A."/>
            <person name="Lipzen A."/>
            <person name="Lundell T."/>
            <person name="Morin E."/>
            <person name="Murat C."/>
            <person name="Sun H."/>
            <person name="Tunlid A."/>
            <person name="Henrissat B."/>
            <person name="Grigoriev I.V."/>
            <person name="Hibbett D.S."/>
            <person name="Martin F."/>
            <person name="Nordberg H.P."/>
            <person name="Cantor M.N."/>
            <person name="Hua S.X."/>
        </authorList>
    </citation>
    <scope>NUCLEOTIDE SEQUENCE [LARGE SCALE GENOMIC DNA]</scope>
    <source>
        <strain evidence="2 3">LaAM-08-1</strain>
    </source>
</reference>
<protein>
    <submittedName>
        <fullName evidence="2">Uncharacterized protein</fullName>
    </submittedName>
</protein>
<gene>
    <name evidence="2" type="ORF">K443DRAFT_679481</name>
</gene>
<dbReference type="AlphaFoldDB" id="A0A0C9X4T4"/>
<organism evidence="2 3">
    <name type="scientific">Laccaria amethystina LaAM-08-1</name>
    <dbReference type="NCBI Taxonomy" id="1095629"/>
    <lineage>
        <taxon>Eukaryota</taxon>
        <taxon>Fungi</taxon>
        <taxon>Dikarya</taxon>
        <taxon>Basidiomycota</taxon>
        <taxon>Agaricomycotina</taxon>
        <taxon>Agaricomycetes</taxon>
        <taxon>Agaricomycetidae</taxon>
        <taxon>Agaricales</taxon>
        <taxon>Agaricineae</taxon>
        <taxon>Hydnangiaceae</taxon>
        <taxon>Laccaria</taxon>
    </lineage>
</organism>
<reference evidence="3" key="2">
    <citation type="submission" date="2015-01" db="EMBL/GenBank/DDBJ databases">
        <title>Evolutionary Origins and Diversification of the Mycorrhizal Mutualists.</title>
        <authorList>
            <consortium name="DOE Joint Genome Institute"/>
            <consortium name="Mycorrhizal Genomics Consortium"/>
            <person name="Kohler A."/>
            <person name="Kuo A."/>
            <person name="Nagy L.G."/>
            <person name="Floudas D."/>
            <person name="Copeland A."/>
            <person name="Barry K.W."/>
            <person name="Cichocki N."/>
            <person name="Veneault-Fourrey C."/>
            <person name="LaButti K."/>
            <person name="Lindquist E.A."/>
            <person name="Lipzen A."/>
            <person name="Lundell T."/>
            <person name="Morin E."/>
            <person name="Murat C."/>
            <person name="Riley R."/>
            <person name="Ohm R."/>
            <person name="Sun H."/>
            <person name="Tunlid A."/>
            <person name="Henrissat B."/>
            <person name="Grigoriev I.V."/>
            <person name="Hibbett D.S."/>
            <person name="Martin F."/>
        </authorList>
    </citation>
    <scope>NUCLEOTIDE SEQUENCE [LARGE SCALE GENOMIC DNA]</scope>
    <source>
        <strain evidence="3">LaAM-08-1</strain>
    </source>
</reference>
<proteinExistence type="predicted"/>
<keyword evidence="1" id="KW-0472">Membrane</keyword>
<evidence type="ECO:0000313" key="3">
    <source>
        <dbReference type="Proteomes" id="UP000054477"/>
    </source>
</evidence>
<evidence type="ECO:0000313" key="2">
    <source>
        <dbReference type="EMBL" id="KIK00001.1"/>
    </source>
</evidence>
<dbReference type="HOGENOM" id="CLU_2705223_0_0_1"/>
<dbReference type="EMBL" id="KN838634">
    <property type="protein sequence ID" value="KIK00001.1"/>
    <property type="molecule type" value="Genomic_DNA"/>
</dbReference>
<accession>A0A0C9X4T4</accession>
<keyword evidence="1" id="KW-0812">Transmembrane</keyword>
<dbReference type="Proteomes" id="UP000054477">
    <property type="component" value="Unassembled WGS sequence"/>
</dbReference>
<keyword evidence="1" id="KW-1133">Transmembrane helix</keyword>
<evidence type="ECO:0000256" key="1">
    <source>
        <dbReference type="SAM" id="Phobius"/>
    </source>
</evidence>
<name>A0A0C9X4T4_9AGAR</name>
<sequence>MFNSDSGKNNTMLLAAGGLAVLTGLVYWVGYTAEGRRPQSSSELPHIPAGFFLTGFQRPLWRKSEQLRTKKKS</sequence>
<feature type="transmembrane region" description="Helical" evidence="1">
    <location>
        <begin position="12"/>
        <end position="31"/>
    </location>
</feature>
<keyword evidence="3" id="KW-1185">Reference proteome</keyword>